<dbReference type="GO" id="GO:0032259">
    <property type="term" value="P:methylation"/>
    <property type="evidence" value="ECO:0007669"/>
    <property type="project" value="UniProtKB-KW"/>
</dbReference>
<comment type="caution">
    <text evidence="8">The sequence shown here is derived from an EMBL/GenBank/DDBJ whole genome shotgun (WGS) entry which is preliminary data.</text>
</comment>
<dbReference type="EC" id="2.1.1.-" evidence="8"/>
<keyword evidence="5" id="KW-0443">Lipid metabolism</keyword>
<keyword evidence="4" id="KW-0949">S-adenosyl-L-methionine</keyword>
<gene>
    <name evidence="8" type="ORF">ACFSC0_21245</name>
</gene>
<dbReference type="GO" id="GO:0008168">
    <property type="term" value="F:methyltransferase activity"/>
    <property type="evidence" value="ECO:0007669"/>
    <property type="project" value="UniProtKB-KW"/>
</dbReference>
<name>A0ABW4N8A1_9CAUL</name>
<dbReference type="InterPro" id="IPR029063">
    <property type="entry name" value="SAM-dependent_MTases_sf"/>
</dbReference>
<evidence type="ECO:0000256" key="5">
    <source>
        <dbReference type="ARBA" id="ARBA00023098"/>
    </source>
</evidence>
<dbReference type="Gene3D" id="3.40.50.150">
    <property type="entry name" value="Vaccinia Virus protein VP39"/>
    <property type="match status" value="1"/>
</dbReference>
<dbReference type="CDD" id="cd02440">
    <property type="entry name" value="AdoMet_MTases"/>
    <property type="match status" value="1"/>
</dbReference>
<protein>
    <submittedName>
        <fullName evidence="8">Class I SAM-dependent methyltransferase</fullName>
        <ecNumber evidence="8">2.1.1.-</ecNumber>
    </submittedName>
</protein>
<dbReference type="EMBL" id="JBHUEY010000012">
    <property type="protein sequence ID" value="MFD1785933.1"/>
    <property type="molecule type" value="Genomic_DNA"/>
</dbReference>
<reference evidence="9" key="1">
    <citation type="journal article" date="2019" name="Int. J. Syst. Evol. Microbiol.">
        <title>The Global Catalogue of Microorganisms (GCM) 10K type strain sequencing project: providing services to taxonomists for standard genome sequencing and annotation.</title>
        <authorList>
            <consortium name="The Broad Institute Genomics Platform"/>
            <consortium name="The Broad Institute Genome Sequencing Center for Infectious Disease"/>
            <person name="Wu L."/>
            <person name="Ma J."/>
        </authorList>
    </citation>
    <scope>NUCLEOTIDE SEQUENCE [LARGE SCALE GENOMIC DNA]</scope>
    <source>
        <strain evidence="9">DFY28</strain>
    </source>
</reference>
<evidence type="ECO:0000313" key="8">
    <source>
        <dbReference type="EMBL" id="MFD1785933.1"/>
    </source>
</evidence>
<evidence type="ECO:0000313" key="9">
    <source>
        <dbReference type="Proteomes" id="UP001597237"/>
    </source>
</evidence>
<dbReference type="InterPro" id="IPR003333">
    <property type="entry name" value="CMAS"/>
</dbReference>
<dbReference type="PIRSF" id="PIRSF003085">
    <property type="entry name" value="CMAS"/>
    <property type="match status" value="1"/>
</dbReference>
<keyword evidence="2 8" id="KW-0489">Methyltransferase</keyword>
<evidence type="ECO:0000256" key="3">
    <source>
        <dbReference type="ARBA" id="ARBA00022679"/>
    </source>
</evidence>
<keyword evidence="9" id="KW-1185">Reference proteome</keyword>
<evidence type="ECO:0000256" key="1">
    <source>
        <dbReference type="ARBA" id="ARBA00010815"/>
    </source>
</evidence>
<keyword evidence="3 8" id="KW-0808">Transferase</keyword>
<dbReference type="SUPFAM" id="SSF53335">
    <property type="entry name" value="S-adenosyl-L-methionine-dependent methyltransferases"/>
    <property type="match status" value="1"/>
</dbReference>
<feature type="domain" description="DUF7884" evidence="7">
    <location>
        <begin position="4"/>
        <end position="80"/>
    </location>
</feature>
<dbReference type="PANTHER" id="PTHR43667:SF1">
    <property type="entry name" value="CYCLOPROPANE-FATTY-ACYL-PHOSPHOLIPID SYNTHASE"/>
    <property type="match status" value="1"/>
</dbReference>
<evidence type="ECO:0000256" key="2">
    <source>
        <dbReference type="ARBA" id="ARBA00022603"/>
    </source>
</evidence>
<dbReference type="InterPro" id="IPR057206">
    <property type="entry name" value="DUF7884"/>
</dbReference>
<dbReference type="InterPro" id="IPR050723">
    <property type="entry name" value="CFA/CMAS"/>
</dbReference>
<organism evidence="8 9">
    <name type="scientific">Phenylobacterium terrae</name>
    <dbReference type="NCBI Taxonomy" id="2665495"/>
    <lineage>
        <taxon>Bacteria</taxon>
        <taxon>Pseudomonadati</taxon>
        <taxon>Pseudomonadota</taxon>
        <taxon>Alphaproteobacteria</taxon>
        <taxon>Caulobacterales</taxon>
        <taxon>Caulobacteraceae</taxon>
        <taxon>Phenylobacterium</taxon>
    </lineage>
</organism>
<proteinExistence type="inferred from homology"/>
<evidence type="ECO:0000256" key="4">
    <source>
        <dbReference type="ARBA" id="ARBA00022691"/>
    </source>
</evidence>
<dbReference type="Pfam" id="PF25371">
    <property type="entry name" value="DUF7884"/>
    <property type="match status" value="1"/>
</dbReference>
<dbReference type="RefSeq" id="WP_377283508.1">
    <property type="nucleotide sequence ID" value="NZ_JBHRSI010000009.1"/>
</dbReference>
<dbReference type="PANTHER" id="PTHR43667">
    <property type="entry name" value="CYCLOPROPANE-FATTY-ACYL-PHOSPHOLIPID SYNTHASE"/>
    <property type="match status" value="1"/>
</dbReference>
<evidence type="ECO:0000259" key="7">
    <source>
        <dbReference type="Pfam" id="PF25371"/>
    </source>
</evidence>
<dbReference type="Pfam" id="PF02353">
    <property type="entry name" value="CMAS"/>
    <property type="match status" value="1"/>
</dbReference>
<sequence>MLEALLKRVIRTGALAVRLPSGEVMTFGEAEDAPLRIAIRDRRTALRLAINPQLALGEAYVDGGLVIERGELWDLLDLIGRNLPQRTGRPPLLTRLLGRLDQMNSRRASRRNVEHHYDLGLDLYRRFLDEDLQYSCAYFQHPDTSLEQAQQAKKRRLAAKLALRPGLRVLDIGCGWGGLAMSLAEQASVRVTGITLSPEQLAAARARAAERGLSDDVEFRLQDYRDMDGPFDRIVSVGMFEHVGRPNYRAYFDSIARLLADDGVAVVHSIGVTSPAGRVQPWIGKYIFPGGYTPALSEVLPAIEQAGLWVTDVEVLRLHYAQTLRAWRERFTARRAEIARDYGERFCRIWEFYLCLSELGFRYRGCMVFQIQLARRVDALPITRDYMSDPVAADGTGGRRRRTPGARLQQRT</sequence>
<feature type="region of interest" description="Disordered" evidence="6">
    <location>
        <begin position="391"/>
        <end position="412"/>
    </location>
</feature>
<dbReference type="Proteomes" id="UP001597237">
    <property type="component" value="Unassembled WGS sequence"/>
</dbReference>
<comment type="similarity">
    <text evidence="1">Belongs to the CFA/CMAS family.</text>
</comment>
<accession>A0ABW4N8A1</accession>
<evidence type="ECO:0000256" key="6">
    <source>
        <dbReference type="SAM" id="MobiDB-lite"/>
    </source>
</evidence>